<name>A0A2A2KPX9_9BILA</name>
<evidence type="ECO:0000313" key="1">
    <source>
        <dbReference type="EMBL" id="PAV76046.1"/>
    </source>
</evidence>
<reference evidence="1 2" key="1">
    <citation type="journal article" date="2017" name="Curr. Biol.">
        <title>Genome architecture and evolution of a unichromosomal asexual nematode.</title>
        <authorList>
            <person name="Fradin H."/>
            <person name="Zegar C."/>
            <person name="Gutwein M."/>
            <person name="Lucas J."/>
            <person name="Kovtun M."/>
            <person name="Corcoran D."/>
            <person name="Baugh L.R."/>
            <person name="Kiontke K."/>
            <person name="Gunsalus K."/>
            <person name="Fitch D.H."/>
            <person name="Piano F."/>
        </authorList>
    </citation>
    <scope>NUCLEOTIDE SEQUENCE [LARGE SCALE GENOMIC DNA]</scope>
    <source>
        <strain evidence="1">PF1309</strain>
    </source>
</reference>
<comment type="caution">
    <text evidence="1">The sequence shown here is derived from an EMBL/GenBank/DDBJ whole genome shotgun (WGS) entry which is preliminary data.</text>
</comment>
<evidence type="ECO:0000313" key="2">
    <source>
        <dbReference type="Proteomes" id="UP000218231"/>
    </source>
</evidence>
<sequence>MFHCFRLPVIPNSIIDAILNADEPVPHEAEPVLLARFGRGVLDDVRGRFFSNLKYLSLALRNCAGAVCSGRTSDSSRPRFAFIAPTTDRAIRPNEASTTQICK</sequence>
<accession>A0A2A2KPX9</accession>
<dbReference type="Proteomes" id="UP000218231">
    <property type="component" value="Unassembled WGS sequence"/>
</dbReference>
<dbReference type="EMBL" id="LIAE01007971">
    <property type="protein sequence ID" value="PAV76046.1"/>
    <property type="molecule type" value="Genomic_DNA"/>
</dbReference>
<keyword evidence="2" id="KW-1185">Reference proteome</keyword>
<dbReference type="AlphaFoldDB" id="A0A2A2KPX9"/>
<proteinExistence type="predicted"/>
<organism evidence="1 2">
    <name type="scientific">Diploscapter pachys</name>
    <dbReference type="NCBI Taxonomy" id="2018661"/>
    <lineage>
        <taxon>Eukaryota</taxon>
        <taxon>Metazoa</taxon>
        <taxon>Ecdysozoa</taxon>
        <taxon>Nematoda</taxon>
        <taxon>Chromadorea</taxon>
        <taxon>Rhabditida</taxon>
        <taxon>Rhabditina</taxon>
        <taxon>Rhabditomorpha</taxon>
        <taxon>Rhabditoidea</taxon>
        <taxon>Rhabditidae</taxon>
        <taxon>Diploscapter</taxon>
    </lineage>
</organism>
<protein>
    <submittedName>
        <fullName evidence="1">Uncharacterized protein</fullName>
    </submittedName>
</protein>
<gene>
    <name evidence="1" type="ORF">WR25_02855</name>
</gene>